<feature type="transmembrane region" description="Helical" evidence="6">
    <location>
        <begin position="257"/>
        <end position="273"/>
    </location>
</feature>
<evidence type="ECO:0000256" key="3">
    <source>
        <dbReference type="ARBA" id="ARBA00022692"/>
    </source>
</evidence>
<feature type="transmembrane region" description="Helical" evidence="6">
    <location>
        <begin position="389"/>
        <end position="409"/>
    </location>
</feature>
<dbReference type="SUPFAM" id="SSF103473">
    <property type="entry name" value="MFS general substrate transporter"/>
    <property type="match status" value="1"/>
</dbReference>
<evidence type="ECO:0000256" key="1">
    <source>
        <dbReference type="ARBA" id="ARBA00004141"/>
    </source>
</evidence>
<feature type="transmembrane region" description="Helical" evidence="6">
    <location>
        <begin position="294"/>
        <end position="315"/>
    </location>
</feature>
<protein>
    <submittedName>
        <fullName evidence="8">DNA repair protein RAD50</fullName>
    </submittedName>
</protein>
<feature type="transmembrane region" description="Helical" evidence="6">
    <location>
        <begin position="184"/>
        <end position="204"/>
    </location>
</feature>
<dbReference type="Gene3D" id="1.20.1720.10">
    <property type="entry name" value="Multidrug resistance protein D"/>
    <property type="match status" value="1"/>
</dbReference>
<feature type="transmembrane region" description="Helical" evidence="6">
    <location>
        <begin position="151"/>
        <end position="172"/>
    </location>
</feature>
<dbReference type="FunFam" id="1.20.1250.20:FF:000196">
    <property type="entry name" value="MFS toxin efflux pump (AflT)"/>
    <property type="match status" value="1"/>
</dbReference>
<dbReference type="Pfam" id="PF07690">
    <property type="entry name" value="MFS_1"/>
    <property type="match status" value="1"/>
</dbReference>
<dbReference type="Gene3D" id="1.20.1250.20">
    <property type="entry name" value="MFS general substrate transporter like domains"/>
    <property type="match status" value="1"/>
</dbReference>
<dbReference type="InterPro" id="IPR011701">
    <property type="entry name" value="MFS"/>
</dbReference>
<dbReference type="FunFam" id="1.20.1720.10:FF:000012">
    <property type="entry name" value="MFS toxin efflux pump (AflT)"/>
    <property type="match status" value="1"/>
</dbReference>
<feature type="transmembrane region" description="Helical" evidence="6">
    <location>
        <begin position="31"/>
        <end position="54"/>
    </location>
</feature>
<feature type="transmembrane region" description="Helical" evidence="6">
    <location>
        <begin position="66"/>
        <end position="84"/>
    </location>
</feature>
<dbReference type="InterPro" id="IPR020846">
    <property type="entry name" value="MFS_dom"/>
</dbReference>
<dbReference type="PROSITE" id="PS50850">
    <property type="entry name" value="MFS"/>
    <property type="match status" value="1"/>
</dbReference>
<dbReference type="EMBL" id="ML996687">
    <property type="protein sequence ID" value="KAF2405111.1"/>
    <property type="molecule type" value="Genomic_DNA"/>
</dbReference>
<keyword evidence="4 6" id="KW-1133">Transmembrane helix</keyword>
<accession>A0A6G1IA89</accession>
<dbReference type="GO" id="GO:0022857">
    <property type="term" value="F:transmembrane transporter activity"/>
    <property type="evidence" value="ECO:0007669"/>
    <property type="project" value="InterPro"/>
</dbReference>
<feature type="transmembrane region" description="Helical" evidence="6">
    <location>
        <begin position="335"/>
        <end position="352"/>
    </location>
</feature>
<feature type="transmembrane region" description="Helical" evidence="6">
    <location>
        <begin position="96"/>
        <end position="115"/>
    </location>
</feature>
<keyword evidence="9" id="KW-1185">Reference proteome</keyword>
<dbReference type="AlphaFoldDB" id="A0A6G1IA89"/>
<dbReference type="PANTHER" id="PTHR23501">
    <property type="entry name" value="MAJOR FACILITATOR SUPERFAMILY"/>
    <property type="match status" value="1"/>
</dbReference>
<keyword evidence="5 6" id="KW-0472">Membrane</keyword>
<dbReference type="Proteomes" id="UP000799640">
    <property type="component" value="Unassembled WGS sequence"/>
</dbReference>
<feature type="transmembrane region" description="Helical" evidence="6">
    <location>
        <begin position="121"/>
        <end position="144"/>
    </location>
</feature>
<gene>
    <name evidence="8" type="ORF">EJ06DRAFT_469191</name>
</gene>
<feature type="domain" description="Major facilitator superfamily (MFS) profile" evidence="7">
    <location>
        <begin position="31"/>
        <end position="523"/>
    </location>
</feature>
<dbReference type="PANTHER" id="PTHR23501:SF177">
    <property type="entry name" value="MAJOR FACILITATOR SUPERFAMILY (MFS) PROFILE DOMAIN-CONTAINING PROTEIN-RELATED"/>
    <property type="match status" value="1"/>
</dbReference>
<keyword evidence="3 6" id="KW-0812">Transmembrane</keyword>
<evidence type="ECO:0000313" key="9">
    <source>
        <dbReference type="Proteomes" id="UP000799640"/>
    </source>
</evidence>
<dbReference type="OrthoDB" id="10021397at2759"/>
<proteinExistence type="predicted"/>
<dbReference type="CDD" id="cd17502">
    <property type="entry name" value="MFS_Azr1_MDR_like"/>
    <property type="match status" value="1"/>
</dbReference>
<evidence type="ECO:0000259" key="7">
    <source>
        <dbReference type="PROSITE" id="PS50850"/>
    </source>
</evidence>
<evidence type="ECO:0000256" key="4">
    <source>
        <dbReference type="ARBA" id="ARBA00022989"/>
    </source>
</evidence>
<name>A0A6G1IA89_9PEZI</name>
<evidence type="ECO:0000256" key="5">
    <source>
        <dbReference type="ARBA" id="ARBA00023136"/>
    </source>
</evidence>
<feature type="transmembrane region" description="Helical" evidence="6">
    <location>
        <begin position="225"/>
        <end position="245"/>
    </location>
</feature>
<dbReference type="InterPro" id="IPR036259">
    <property type="entry name" value="MFS_trans_sf"/>
</dbReference>
<evidence type="ECO:0000256" key="6">
    <source>
        <dbReference type="SAM" id="Phobius"/>
    </source>
</evidence>
<evidence type="ECO:0000313" key="8">
    <source>
        <dbReference type="EMBL" id="KAF2405111.1"/>
    </source>
</evidence>
<sequence>MDRADSVEKAETVVDQPDDAVYPTSWKLMSILFALVLSIFLVALDMTIVATAIPRITDQFKSLDDVGWYGSAFFLTVASFQSTWGKAYKYFPLKTSFLVAIAIFEVGSLICAVANSSVTLIVGRALAGAGGAGIASGCYTIIAFSAPPKKAGALTGVLGAVYSVASVIGPLLGGVFTDKLSWRWCFYINLPIGGAAVILIFFTFQTPPHAKPQQATLKEKFLQMDPAGTLILMASFICLILVLQWGGVSKAWNSSEIIGLLVGFGLILALFIVNEFYQGDRALIVPRLVKNRTITLMSLFQVFNSGVFLMLMYYLPIYFQVARGVSASQSGIRNLPYVLGVGLFTMVSGAAVSMTGHYLPAMVAGATLGTIGTGLIFTLDVNSSPGKWIGYQALAGIGLGLGIQIPIIVSQSMVHVSDISSINAIEIFFQTISGAVFVSVGQSIFSNKLIGEVHRRLPDINPQMVVATGATELRKVFDAKTLPQVIASYMGGLQDAYALGVALGAAASVVAVVAVIIDRRRITPGAIAAAG</sequence>
<dbReference type="GO" id="GO:0005886">
    <property type="term" value="C:plasma membrane"/>
    <property type="evidence" value="ECO:0007669"/>
    <property type="project" value="TreeGrafter"/>
</dbReference>
<comment type="subcellular location">
    <subcellularLocation>
        <location evidence="1">Membrane</location>
        <topology evidence="1">Multi-pass membrane protein</topology>
    </subcellularLocation>
</comment>
<organism evidence="8 9">
    <name type="scientific">Trichodelitschia bisporula</name>
    <dbReference type="NCBI Taxonomy" id="703511"/>
    <lineage>
        <taxon>Eukaryota</taxon>
        <taxon>Fungi</taxon>
        <taxon>Dikarya</taxon>
        <taxon>Ascomycota</taxon>
        <taxon>Pezizomycotina</taxon>
        <taxon>Dothideomycetes</taxon>
        <taxon>Dothideomycetes incertae sedis</taxon>
        <taxon>Phaeotrichales</taxon>
        <taxon>Phaeotrichaceae</taxon>
        <taxon>Trichodelitschia</taxon>
    </lineage>
</organism>
<feature type="transmembrane region" description="Helical" evidence="6">
    <location>
        <begin position="421"/>
        <end position="445"/>
    </location>
</feature>
<keyword evidence="2" id="KW-0813">Transport</keyword>
<evidence type="ECO:0000256" key="2">
    <source>
        <dbReference type="ARBA" id="ARBA00022448"/>
    </source>
</evidence>
<feature type="transmembrane region" description="Helical" evidence="6">
    <location>
        <begin position="496"/>
        <end position="517"/>
    </location>
</feature>
<reference evidence="8" key="1">
    <citation type="journal article" date="2020" name="Stud. Mycol.">
        <title>101 Dothideomycetes genomes: a test case for predicting lifestyles and emergence of pathogens.</title>
        <authorList>
            <person name="Haridas S."/>
            <person name="Albert R."/>
            <person name="Binder M."/>
            <person name="Bloem J."/>
            <person name="Labutti K."/>
            <person name="Salamov A."/>
            <person name="Andreopoulos B."/>
            <person name="Baker S."/>
            <person name="Barry K."/>
            <person name="Bills G."/>
            <person name="Bluhm B."/>
            <person name="Cannon C."/>
            <person name="Castanera R."/>
            <person name="Culley D."/>
            <person name="Daum C."/>
            <person name="Ezra D."/>
            <person name="Gonzalez J."/>
            <person name="Henrissat B."/>
            <person name="Kuo A."/>
            <person name="Liang C."/>
            <person name="Lipzen A."/>
            <person name="Lutzoni F."/>
            <person name="Magnuson J."/>
            <person name="Mondo S."/>
            <person name="Nolan M."/>
            <person name="Ohm R."/>
            <person name="Pangilinan J."/>
            <person name="Park H.-J."/>
            <person name="Ramirez L."/>
            <person name="Alfaro M."/>
            <person name="Sun H."/>
            <person name="Tritt A."/>
            <person name="Yoshinaga Y."/>
            <person name="Zwiers L.-H."/>
            <person name="Turgeon B."/>
            <person name="Goodwin S."/>
            <person name="Spatafora J."/>
            <person name="Crous P."/>
            <person name="Grigoriev I."/>
        </authorList>
    </citation>
    <scope>NUCLEOTIDE SEQUENCE</scope>
    <source>
        <strain evidence="8">CBS 262.69</strain>
    </source>
</reference>